<dbReference type="PANTHER" id="PTHR34979">
    <property type="entry name" value="INNER MEMBRANE PROTEIN YGAZ"/>
    <property type="match status" value="1"/>
</dbReference>
<reference evidence="9 10" key="1">
    <citation type="submission" date="2023-03" db="EMBL/GenBank/DDBJ databases">
        <title>Whole genome sequence of the first Corynebacterium rouxii strains isolated in Brazil: a recent member of Corynebacterium diphtheriae complex.</title>
        <authorList>
            <person name="Vieira V."/>
            <person name="Ramos J.N."/>
            <person name="Araujo M.R.B."/>
            <person name="Baio P.V."/>
            <person name="Sant'Anna L.O."/>
            <person name="Veras J.F.C."/>
            <person name="Vieira E.M.D."/>
            <person name="Sousa M.A.B."/>
            <person name="Camargo C.H."/>
            <person name="Sacchi C.T."/>
            <person name="Campos K.R."/>
            <person name="Santos M.B.N."/>
            <person name="Bokermann S."/>
            <person name="Alvim L.B."/>
            <person name="Santos L.S."/>
            <person name="Mattos-Guaraldi A.L."/>
        </authorList>
    </citation>
    <scope>NUCLEOTIDE SEQUENCE [LARGE SCALE GENOMIC DNA]</scope>
    <source>
        <strain evidence="9 10">70862</strain>
    </source>
</reference>
<keyword evidence="6 8" id="KW-1133">Transmembrane helix</keyword>
<dbReference type="RefSeq" id="WP_315642890.1">
    <property type="nucleotide sequence ID" value="NZ_JARUHM010000001.1"/>
</dbReference>
<evidence type="ECO:0000313" key="10">
    <source>
        <dbReference type="Proteomes" id="UP001265983"/>
    </source>
</evidence>
<organism evidence="9 10">
    <name type="scientific">Corynebacterium rouxii</name>
    <dbReference type="NCBI Taxonomy" id="2719119"/>
    <lineage>
        <taxon>Bacteria</taxon>
        <taxon>Bacillati</taxon>
        <taxon>Actinomycetota</taxon>
        <taxon>Actinomycetes</taxon>
        <taxon>Mycobacteriales</taxon>
        <taxon>Corynebacteriaceae</taxon>
        <taxon>Corynebacterium</taxon>
    </lineage>
</organism>
<feature type="transmembrane region" description="Helical" evidence="8">
    <location>
        <begin position="53"/>
        <end position="79"/>
    </location>
</feature>
<feature type="transmembrane region" description="Helical" evidence="8">
    <location>
        <begin position="190"/>
        <end position="206"/>
    </location>
</feature>
<proteinExistence type="inferred from homology"/>
<sequence length="243" mass="26966">MVSRETLKKRTEILGGIKDSWAVALGLVPLGLAFGLVVGQSGFAWWWAPIFSIIIYAGSMEFLALNLILTGVGPISAAITGFMVNFRHIFYGLTYPRHVVRSRLGRAYSTYALTDESYAIVSARPNMQRIDGSRVLAIQVFCHAMWVFSGILGAVAGSVIPQGLKGMEFALTALFIVLAWESFRNNQDWSLVFFAVAFSLIGLGLVPHQMLIFTLMAYFLLLLVRNASPRIDARLTWKIGDRR</sequence>
<dbReference type="PANTHER" id="PTHR34979:SF1">
    <property type="entry name" value="INNER MEMBRANE PROTEIN YGAZ"/>
    <property type="match status" value="1"/>
</dbReference>
<evidence type="ECO:0000256" key="7">
    <source>
        <dbReference type="ARBA" id="ARBA00023136"/>
    </source>
</evidence>
<dbReference type="Pfam" id="PF03591">
    <property type="entry name" value="AzlC"/>
    <property type="match status" value="1"/>
</dbReference>
<feature type="transmembrane region" description="Helical" evidence="8">
    <location>
        <begin position="21"/>
        <end position="47"/>
    </location>
</feature>
<keyword evidence="4" id="KW-1003">Cell membrane</keyword>
<protein>
    <submittedName>
        <fullName evidence="9">AzlC family ABC transporter permease</fullName>
    </submittedName>
</protein>
<keyword evidence="7 8" id="KW-0472">Membrane</keyword>
<evidence type="ECO:0000313" key="9">
    <source>
        <dbReference type="EMBL" id="MDT9409873.1"/>
    </source>
</evidence>
<evidence type="ECO:0000256" key="2">
    <source>
        <dbReference type="ARBA" id="ARBA00010735"/>
    </source>
</evidence>
<feature type="transmembrane region" description="Helical" evidence="8">
    <location>
        <begin position="135"/>
        <end position="160"/>
    </location>
</feature>
<keyword evidence="5 8" id="KW-0812">Transmembrane</keyword>
<evidence type="ECO:0000256" key="4">
    <source>
        <dbReference type="ARBA" id="ARBA00022475"/>
    </source>
</evidence>
<keyword evidence="10" id="KW-1185">Reference proteome</keyword>
<evidence type="ECO:0000256" key="6">
    <source>
        <dbReference type="ARBA" id="ARBA00022989"/>
    </source>
</evidence>
<evidence type="ECO:0000256" key="1">
    <source>
        <dbReference type="ARBA" id="ARBA00004651"/>
    </source>
</evidence>
<comment type="similarity">
    <text evidence="2">Belongs to the AzlC family.</text>
</comment>
<comment type="caution">
    <text evidence="9">The sequence shown here is derived from an EMBL/GenBank/DDBJ whole genome shotgun (WGS) entry which is preliminary data.</text>
</comment>
<evidence type="ECO:0000256" key="8">
    <source>
        <dbReference type="SAM" id="Phobius"/>
    </source>
</evidence>
<dbReference type="InterPro" id="IPR011606">
    <property type="entry name" value="Brnchd-chn_aa_trnsp_permease"/>
</dbReference>
<dbReference type="Proteomes" id="UP001265983">
    <property type="component" value="Unassembled WGS sequence"/>
</dbReference>
<keyword evidence="3" id="KW-0813">Transport</keyword>
<feature type="transmembrane region" description="Helical" evidence="8">
    <location>
        <begin position="166"/>
        <end position="183"/>
    </location>
</feature>
<comment type="subcellular location">
    <subcellularLocation>
        <location evidence="1">Cell membrane</location>
        <topology evidence="1">Multi-pass membrane protein</topology>
    </subcellularLocation>
</comment>
<gene>
    <name evidence="9" type="ORF">P8T80_00410</name>
</gene>
<name>A0ABU3PJ48_9CORY</name>
<dbReference type="EMBL" id="JARUHM010000001">
    <property type="protein sequence ID" value="MDT9409873.1"/>
    <property type="molecule type" value="Genomic_DNA"/>
</dbReference>
<accession>A0ABU3PJ48</accession>
<evidence type="ECO:0000256" key="5">
    <source>
        <dbReference type="ARBA" id="ARBA00022692"/>
    </source>
</evidence>
<evidence type="ECO:0000256" key="3">
    <source>
        <dbReference type="ARBA" id="ARBA00022448"/>
    </source>
</evidence>